<keyword evidence="3" id="KW-1185">Reference proteome</keyword>
<organism evidence="1">
    <name type="scientific">Anopheles sinensis</name>
    <name type="common">Mosquito</name>
    <dbReference type="NCBI Taxonomy" id="74873"/>
    <lineage>
        <taxon>Eukaryota</taxon>
        <taxon>Metazoa</taxon>
        <taxon>Ecdysozoa</taxon>
        <taxon>Arthropoda</taxon>
        <taxon>Hexapoda</taxon>
        <taxon>Insecta</taxon>
        <taxon>Pterygota</taxon>
        <taxon>Neoptera</taxon>
        <taxon>Endopterygota</taxon>
        <taxon>Diptera</taxon>
        <taxon>Nematocera</taxon>
        <taxon>Culicoidea</taxon>
        <taxon>Culicidae</taxon>
        <taxon>Anophelinae</taxon>
        <taxon>Anopheles</taxon>
    </lineage>
</organism>
<protein>
    <submittedName>
        <fullName evidence="1 2">Uncharacterized protein</fullName>
    </submittedName>
</protein>
<proteinExistence type="predicted"/>
<evidence type="ECO:0000313" key="2">
    <source>
        <dbReference type="EnsemblMetazoa" id="ASIC009749-PA"/>
    </source>
</evidence>
<name>A0A084VVU6_ANOSI</name>
<dbReference type="Proteomes" id="UP000030765">
    <property type="component" value="Unassembled WGS sequence"/>
</dbReference>
<evidence type="ECO:0000313" key="3">
    <source>
        <dbReference type="Proteomes" id="UP000030765"/>
    </source>
</evidence>
<dbReference type="AlphaFoldDB" id="A0A084VVU6"/>
<dbReference type="EMBL" id="ATLV01017301">
    <property type="status" value="NOT_ANNOTATED_CDS"/>
    <property type="molecule type" value="Genomic_DNA"/>
</dbReference>
<dbReference type="EMBL" id="KE525161">
    <property type="protein sequence ID" value="KFB42090.1"/>
    <property type="molecule type" value="Genomic_DNA"/>
</dbReference>
<sequence length="100" mass="10899">MGLNRVSPISGPTVGRIGQRSVSSLLRPKKHGQPVSHSTDDKNVVHAACSTGRQQQHPFCNGPIAQPAGRLGRVLLLCDRGGKFVRRKQSFRCARNRTDS</sequence>
<reference evidence="2" key="2">
    <citation type="submission" date="2020-05" db="UniProtKB">
        <authorList>
            <consortium name="EnsemblMetazoa"/>
        </authorList>
    </citation>
    <scope>IDENTIFICATION</scope>
</reference>
<accession>A0A084VVU6</accession>
<reference evidence="1 3" key="1">
    <citation type="journal article" date="2014" name="BMC Genomics">
        <title>Genome sequence of Anopheles sinensis provides insight into genetics basis of mosquito competence for malaria parasites.</title>
        <authorList>
            <person name="Zhou D."/>
            <person name="Zhang D."/>
            <person name="Ding G."/>
            <person name="Shi L."/>
            <person name="Hou Q."/>
            <person name="Ye Y."/>
            <person name="Xu Y."/>
            <person name="Zhou H."/>
            <person name="Xiong C."/>
            <person name="Li S."/>
            <person name="Yu J."/>
            <person name="Hong S."/>
            <person name="Yu X."/>
            <person name="Zou P."/>
            <person name="Chen C."/>
            <person name="Chang X."/>
            <person name="Wang W."/>
            <person name="Lv Y."/>
            <person name="Sun Y."/>
            <person name="Ma L."/>
            <person name="Shen B."/>
            <person name="Zhu C."/>
        </authorList>
    </citation>
    <scope>NUCLEOTIDE SEQUENCE [LARGE SCALE GENOMIC DNA]</scope>
</reference>
<gene>
    <name evidence="1" type="ORF">ZHAS_00009749</name>
</gene>
<dbReference type="VEuPathDB" id="VectorBase:ASIC009749"/>
<dbReference type="EnsemblMetazoa" id="ASIC009749-RA">
    <property type="protein sequence ID" value="ASIC009749-PA"/>
    <property type="gene ID" value="ASIC009749"/>
</dbReference>
<evidence type="ECO:0000313" key="1">
    <source>
        <dbReference type="EMBL" id="KFB42090.1"/>
    </source>
</evidence>